<dbReference type="AlphaFoldDB" id="A0A411DPX0"/>
<reference evidence="1" key="1">
    <citation type="submission" date="2019-01" db="EMBL/GenBank/DDBJ databases">
        <title>Whole Genome Sequencing for Putative Detection of Antimicrobial Resistance and Potential Virulence Factors in Chryseobacterium indologenes isolated from Nile Tilapia in Tanzania.</title>
        <authorList>
            <person name="Mwega E."/>
            <person name="Mutoloki S."/>
            <person name="Mugimba K."/>
            <person name="Colquhoun D."/>
            <person name="Mdegela R."/>
            <person name="Evensen O."/>
            <person name="Wasteson Y."/>
        </authorList>
    </citation>
    <scope>NUCLEOTIDE SEQUENCE [LARGE SCALE GENOMIC DNA]</scope>
    <source>
        <strain evidence="1">StR 01</strain>
    </source>
</reference>
<sequence length="256" mass="28640">MKKIFLYILAGSFCFSACKKDDDVSTYVEPEDVATQNTYDDQAIKKFMDENYLDAQGNIKAFSSTDTADDTEKKLSELSPITLPSGTIYIVRSGAQPTPADSAKTIGETDIIKIMGRAYSYLAVNSDGNTSFTSKTAFLNTIDGTGVPVIDPTYYYVKKSILEAGTTDAAKKAKYYQIPGFREALQKFKAHNNLSSEAPYNLQGVIIVPSRAAFARNPHYPYLNMSYRNRTFIFNFQIYGREDRPDSDKQTTEQQQ</sequence>
<protein>
    <submittedName>
        <fullName evidence="1">Uncharacterized protein</fullName>
    </submittedName>
</protein>
<proteinExistence type="predicted"/>
<gene>
    <name evidence="1" type="ORF">EU348_14950</name>
</gene>
<name>A0A411DPX0_CHRID</name>
<dbReference type="EMBL" id="CP035532">
    <property type="protein sequence ID" value="QBA22415.1"/>
    <property type="molecule type" value="Genomic_DNA"/>
</dbReference>
<accession>A0A411DPX0</accession>
<organism evidence="1">
    <name type="scientific">Chryseobacterium indologenes</name>
    <name type="common">Flavobacterium indologenes</name>
    <dbReference type="NCBI Taxonomy" id="253"/>
    <lineage>
        <taxon>Bacteria</taxon>
        <taxon>Pseudomonadati</taxon>
        <taxon>Bacteroidota</taxon>
        <taxon>Flavobacteriia</taxon>
        <taxon>Flavobacteriales</taxon>
        <taxon>Weeksellaceae</taxon>
        <taxon>Chryseobacterium group</taxon>
        <taxon>Chryseobacterium</taxon>
    </lineage>
</organism>
<evidence type="ECO:0000313" key="1">
    <source>
        <dbReference type="EMBL" id="QBA22415.1"/>
    </source>
</evidence>